<accession>A0ABD4YS27</accession>
<dbReference type="GeneID" id="92787166"/>
<feature type="region of interest" description="Disordered" evidence="1">
    <location>
        <begin position="49"/>
        <end position="80"/>
    </location>
</feature>
<feature type="compositionally biased region" description="Basic and acidic residues" evidence="1">
    <location>
        <begin position="68"/>
        <end position="80"/>
    </location>
</feature>
<protein>
    <submittedName>
        <fullName evidence="2">Uncharacterized protein</fullName>
    </submittedName>
</protein>
<dbReference type="EMBL" id="JAOBZK010000009">
    <property type="protein sequence ID" value="MDH1178205.1"/>
    <property type="molecule type" value="Genomic_DNA"/>
</dbReference>
<organism evidence="2 3">
    <name type="scientific">Achromobacter mucicolens</name>
    <dbReference type="NCBI Taxonomy" id="1389922"/>
    <lineage>
        <taxon>Bacteria</taxon>
        <taxon>Pseudomonadati</taxon>
        <taxon>Pseudomonadota</taxon>
        <taxon>Betaproteobacteria</taxon>
        <taxon>Burkholderiales</taxon>
        <taxon>Alcaligenaceae</taxon>
        <taxon>Achromobacter</taxon>
    </lineage>
</organism>
<evidence type="ECO:0000313" key="3">
    <source>
        <dbReference type="Proteomes" id="UP001158644"/>
    </source>
</evidence>
<dbReference type="Proteomes" id="UP001158644">
    <property type="component" value="Unassembled WGS sequence"/>
</dbReference>
<reference evidence="2 3" key="1">
    <citation type="submission" date="2022-09" db="EMBL/GenBank/DDBJ databases">
        <title>Intensive care unit water sources are persistently colonized with multi-drug resistant bacteria and are the site of extensive horizontal gene transfer of antibiotic resistance genes.</title>
        <authorList>
            <person name="Diorio-Toth L."/>
        </authorList>
    </citation>
    <scope>NUCLEOTIDE SEQUENCE [LARGE SCALE GENOMIC DNA]</scope>
    <source>
        <strain evidence="2 3">GD03967</strain>
    </source>
</reference>
<name>A0ABD4YS27_9BURK</name>
<evidence type="ECO:0000313" key="2">
    <source>
        <dbReference type="EMBL" id="MDH1178205.1"/>
    </source>
</evidence>
<gene>
    <name evidence="2" type="ORF">N5C72_08970</name>
</gene>
<comment type="caution">
    <text evidence="2">The sequence shown here is derived from an EMBL/GenBank/DDBJ whole genome shotgun (WGS) entry which is preliminary data.</text>
</comment>
<proteinExistence type="predicted"/>
<feature type="compositionally biased region" description="Polar residues" evidence="1">
    <location>
        <begin position="49"/>
        <end position="58"/>
    </location>
</feature>
<sequence length="80" mass="8426">MRNLEALMDCSVEGKVAFADGHSYHFATVDAALAFAECVKSTQNPAQCAATHGSTSQVKLEDVAAQEAAERREQEPGAGT</sequence>
<dbReference type="RefSeq" id="WP_226847303.1">
    <property type="nucleotide sequence ID" value="NZ_CADIJP010000001.1"/>
</dbReference>
<dbReference type="AlphaFoldDB" id="A0ABD4YS27"/>
<evidence type="ECO:0000256" key="1">
    <source>
        <dbReference type="SAM" id="MobiDB-lite"/>
    </source>
</evidence>